<feature type="region of interest" description="Disordered" evidence="12">
    <location>
        <begin position="557"/>
        <end position="644"/>
    </location>
</feature>
<dbReference type="Proteomes" id="UP000694419">
    <property type="component" value="Unplaced"/>
</dbReference>
<dbReference type="InterPro" id="IPR002884">
    <property type="entry name" value="P_dom"/>
</dbReference>
<dbReference type="GO" id="GO:0005802">
    <property type="term" value="C:trans-Golgi network"/>
    <property type="evidence" value="ECO:0007669"/>
    <property type="project" value="TreeGrafter"/>
</dbReference>
<dbReference type="PANTHER" id="PTHR42884">
    <property type="entry name" value="PROPROTEIN CONVERTASE SUBTILISIN/KEXIN-RELATED"/>
    <property type="match status" value="1"/>
</dbReference>
<keyword evidence="4 13" id="KW-0732">Signal</keyword>
<evidence type="ECO:0000256" key="13">
    <source>
        <dbReference type="SAM" id="SignalP"/>
    </source>
</evidence>
<dbReference type="Pfam" id="PF00082">
    <property type="entry name" value="Peptidase_S8"/>
    <property type="match status" value="1"/>
</dbReference>
<dbReference type="PROSITE" id="PS51829">
    <property type="entry name" value="P_HOMO_B"/>
    <property type="match status" value="1"/>
</dbReference>
<feature type="active site" description="Charge relay system" evidence="10 11">
    <location>
        <position position="375"/>
    </location>
</feature>
<keyword evidence="2 11" id="KW-0645">Protease</keyword>
<evidence type="ECO:0000256" key="11">
    <source>
        <dbReference type="PROSITE-ProRule" id="PRU01240"/>
    </source>
</evidence>
<dbReference type="Gene3D" id="3.30.70.850">
    <property type="entry name" value="Peptidase S8, pro-domain"/>
    <property type="match status" value="1"/>
</dbReference>
<keyword evidence="7" id="KW-0472">Membrane</keyword>
<feature type="region of interest" description="Disordered" evidence="12">
    <location>
        <begin position="180"/>
        <end position="200"/>
    </location>
</feature>
<feature type="domain" description="P/Homo B" evidence="14">
    <location>
        <begin position="451"/>
        <end position="617"/>
    </location>
</feature>
<keyword evidence="16" id="KW-1185">Reference proteome</keyword>
<dbReference type="SUPFAM" id="SSF49785">
    <property type="entry name" value="Galactose-binding domain-like"/>
    <property type="match status" value="1"/>
</dbReference>
<evidence type="ECO:0000256" key="2">
    <source>
        <dbReference type="ARBA" id="ARBA00022670"/>
    </source>
</evidence>
<dbReference type="InterPro" id="IPR034182">
    <property type="entry name" value="Kexin/furin"/>
</dbReference>
<keyword evidence="8" id="KW-0865">Zymogen</keyword>
<organism evidence="15 16">
    <name type="scientific">Calidris pygmaea</name>
    <name type="common">Spoon-billed sandpiper</name>
    <dbReference type="NCBI Taxonomy" id="425635"/>
    <lineage>
        <taxon>Eukaryota</taxon>
        <taxon>Metazoa</taxon>
        <taxon>Chordata</taxon>
        <taxon>Craniata</taxon>
        <taxon>Vertebrata</taxon>
        <taxon>Euteleostomi</taxon>
        <taxon>Archelosauria</taxon>
        <taxon>Archosauria</taxon>
        <taxon>Dinosauria</taxon>
        <taxon>Saurischia</taxon>
        <taxon>Theropoda</taxon>
        <taxon>Coelurosauria</taxon>
        <taxon>Aves</taxon>
        <taxon>Neognathae</taxon>
        <taxon>Neoaves</taxon>
        <taxon>Charadriiformes</taxon>
        <taxon>Scolopacidae</taxon>
        <taxon>Calidris</taxon>
    </lineage>
</organism>
<evidence type="ECO:0000256" key="10">
    <source>
        <dbReference type="PIRSR" id="PIRSR615500-1"/>
    </source>
</evidence>
<reference evidence="15" key="2">
    <citation type="submission" date="2025-09" db="UniProtKB">
        <authorList>
            <consortium name="Ensembl"/>
        </authorList>
    </citation>
    <scope>IDENTIFICATION</scope>
</reference>
<feature type="active site" description="Charge relay system" evidence="10 11">
    <location>
        <position position="201"/>
    </location>
</feature>
<dbReference type="InterPro" id="IPR023828">
    <property type="entry name" value="Peptidase_S8_Ser-AS"/>
</dbReference>
<evidence type="ECO:0000256" key="4">
    <source>
        <dbReference type="ARBA" id="ARBA00022729"/>
    </source>
</evidence>
<keyword evidence="9" id="KW-0325">Glycoprotein</keyword>
<dbReference type="PRINTS" id="PR00723">
    <property type="entry name" value="SUBTILISIN"/>
</dbReference>
<dbReference type="FunFam" id="3.30.70.850:FF:000001">
    <property type="entry name" value="Proprotein convertase subtilisin/kexin type 5"/>
    <property type="match status" value="1"/>
</dbReference>
<dbReference type="GO" id="GO:0000139">
    <property type="term" value="C:Golgi membrane"/>
    <property type="evidence" value="ECO:0007669"/>
    <property type="project" value="TreeGrafter"/>
</dbReference>
<dbReference type="Gene3D" id="2.60.120.260">
    <property type="entry name" value="Galactose-binding domain-like"/>
    <property type="match status" value="1"/>
</dbReference>
<feature type="chain" id="PRO_5035000333" evidence="13">
    <location>
        <begin position="22"/>
        <end position="644"/>
    </location>
</feature>
<proteinExistence type="inferred from homology"/>
<dbReference type="InterPro" id="IPR015500">
    <property type="entry name" value="Peptidase_S8_subtilisin-rel"/>
</dbReference>
<dbReference type="SUPFAM" id="SSF52743">
    <property type="entry name" value="Subtilisin-like"/>
    <property type="match status" value="1"/>
</dbReference>
<name>A0A8C3J666_9CHAR</name>
<keyword evidence="3" id="KW-0165">Cleavage on pair of basic residues</keyword>
<evidence type="ECO:0000256" key="6">
    <source>
        <dbReference type="ARBA" id="ARBA00022825"/>
    </source>
</evidence>
<evidence type="ECO:0000259" key="14">
    <source>
        <dbReference type="PROSITE" id="PS51829"/>
    </source>
</evidence>
<accession>A0A8C3J666</accession>
<dbReference type="FunFam" id="3.40.50.200:FF:000001">
    <property type="entry name" value="Furin 2, isoform B"/>
    <property type="match status" value="1"/>
</dbReference>
<dbReference type="InterPro" id="IPR008979">
    <property type="entry name" value="Galactose-bd-like_sf"/>
</dbReference>
<evidence type="ECO:0000256" key="5">
    <source>
        <dbReference type="ARBA" id="ARBA00022801"/>
    </source>
</evidence>
<reference evidence="15" key="1">
    <citation type="submission" date="2025-08" db="UniProtKB">
        <authorList>
            <consortium name="Ensembl"/>
        </authorList>
    </citation>
    <scope>IDENTIFICATION</scope>
</reference>
<sequence length="644" mass="69069">MAGRPGPGLLLGMGMVVAAAAVPSPNPAAEPRVYLSSWAVRVAAAGPREAAGVARRHGLLCLGQVRPGEPYYHFKHRGTRQKALSRHWGWHMRLTKDPKVLWFEQQTVKRRAKRSVSVVPTDPWFYKQWYMNNDINPDLNILSAWSKGYTGRGVVLTVLDDGLEKDHPDLAANYDPLASYDFNSNDPDPQPRYTARDENRHGTRCAGEVAAVANNQICGAGVAYNAKIGGVRMLDGLITDMVEAQSLSLQPQHIHIYSASWGPEDNGKTVDGPGMLATEAFYTGVTKGRGGLGSIFIWASGNGGINYDNCNCDGYANSIYTLSVGSVLASGQRPLYSESCSAILTTTYSSRTTSEMQIVTTDLHHRCTDKHTGTSASAPLAAGMIALALEANPALTWRDLQHLVVRSSKPAHLQAEDWAVNGVGRKVSHHYGYGLLDAGLLVEMARAWTGTRPQQKCSVKALHTPLPLSCTRRNIGSKLTISTDVSSCSSSSIRSLEHVQVQLSLSYSRRGDLLIALTSPTGTTSTLVTVLRCGNCRWISVRTSSCTGREGTGAGGVWRGVWGHPSPPQPQPPPPSLLTACPSRPSSGVRRSSSSSRGSPHHLGTGIQLAAWGERANAGHGGDTTAEVVRDRGVPSAHKSSPPP</sequence>
<dbReference type="Pfam" id="PF01483">
    <property type="entry name" value="P_proprotein"/>
    <property type="match status" value="1"/>
</dbReference>
<feature type="compositionally biased region" description="Pro residues" evidence="12">
    <location>
        <begin position="565"/>
        <end position="576"/>
    </location>
</feature>
<dbReference type="InterPro" id="IPR022398">
    <property type="entry name" value="Peptidase_S8_His-AS"/>
</dbReference>
<dbReference type="PANTHER" id="PTHR42884:SF16">
    <property type="entry name" value="PROPROTEIN CONVERTASE SUBTILISIN_KEXIN TYPE 4"/>
    <property type="match status" value="1"/>
</dbReference>
<evidence type="ECO:0000256" key="12">
    <source>
        <dbReference type="SAM" id="MobiDB-lite"/>
    </source>
</evidence>
<dbReference type="InterPro" id="IPR038466">
    <property type="entry name" value="S8_pro-domain_sf"/>
</dbReference>
<comment type="similarity">
    <text evidence="11">Belongs to the peptidase S8 family.</text>
</comment>
<dbReference type="InterPro" id="IPR000209">
    <property type="entry name" value="Peptidase_S8/S53_dom"/>
</dbReference>
<evidence type="ECO:0000256" key="3">
    <source>
        <dbReference type="ARBA" id="ARBA00022685"/>
    </source>
</evidence>
<dbReference type="Pfam" id="PF16470">
    <property type="entry name" value="S8_pro-domain"/>
    <property type="match status" value="1"/>
</dbReference>
<evidence type="ECO:0000313" key="15">
    <source>
        <dbReference type="Ensembl" id="ENSCPGP00000002810.1"/>
    </source>
</evidence>
<keyword evidence="5 11" id="KW-0378">Hydrolase</keyword>
<dbReference type="Gene3D" id="3.40.50.200">
    <property type="entry name" value="Peptidase S8/S53 domain"/>
    <property type="match status" value="1"/>
</dbReference>
<feature type="active site" description="Charge relay system" evidence="10 11">
    <location>
        <position position="160"/>
    </location>
</feature>
<dbReference type="CDD" id="cd04059">
    <property type="entry name" value="Peptidases_S8_Protein_convertases_Kexins_Furin-like"/>
    <property type="match status" value="1"/>
</dbReference>
<evidence type="ECO:0000256" key="9">
    <source>
        <dbReference type="ARBA" id="ARBA00023180"/>
    </source>
</evidence>
<dbReference type="Ensembl" id="ENSCPGT00000003102.1">
    <property type="protein sequence ID" value="ENSCPGP00000002810.1"/>
    <property type="gene ID" value="ENSCPGG00000002075.1"/>
</dbReference>
<dbReference type="GO" id="GO:0004252">
    <property type="term" value="F:serine-type endopeptidase activity"/>
    <property type="evidence" value="ECO:0007669"/>
    <property type="project" value="UniProtKB-UniRule"/>
</dbReference>
<comment type="subcellular location">
    <subcellularLocation>
        <location evidence="1">Membrane</location>
    </subcellularLocation>
</comment>
<feature type="signal peptide" evidence="13">
    <location>
        <begin position="1"/>
        <end position="21"/>
    </location>
</feature>
<dbReference type="InterPro" id="IPR032815">
    <property type="entry name" value="S8_pro-domain"/>
</dbReference>
<dbReference type="PROSITE" id="PS00137">
    <property type="entry name" value="SUBTILASE_HIS"/>
    <property type="match status" value="1"/>
</dbReference>
<dbReference type="AlphaFoldDB" id="A0A8C3J666"/>
<dbReference type="SUPFAM" id="SSF54897">
    <property type="entry name" value="Protease propeptides/inhibitors"/>
    <property type="match status" value="1"/>
</dbReference>
<dbReference type="GO" id="GO:0016486">
    <property type="term" value="P:peptide hormone processing"/>
    <property type="evidence" value="ECO:0007669"/>
    <property type="project" value="TreeGrafter"/>
</dbReference>
<evidence type="ECO:0000256" key="8">
    <source>
        <dbReference type="ARBA" id="ARBA00023145"/>
    </source>
</evidence>
<evidence type="ECO:0000313" key="16">
    <source>
        <dbReference type="Proteomes" id="UP000694419"/>
    </source>
</evidence>
<feature type="compositionally biased region" description="Low complexity" evidence="12">
    <location>
        <begin position="582"/>
        <end position="598"/>
    </location>
</feature>
<dbReference type="PROSITE" id="PS51892">
    <property type="entry name" value="SUBTILASE"/>
    <property type="match status" value="1"/>
</dbReference>
<evidence type="ECO:0000256" key="1">
    <source>
        <dbReference type="ARBA" id="ARBA00004370"/>
    </source>
</evidence>
<protein>
    <submittedName>
        <fullName evidence="15">Proprotein convertase subtilisin/kexin type 4</fullName>
    </submittedName>
</protein>
<evidence type="ECO:0000256" key="7">
    <source>
        <dbReference type="ARBA" id="ARBA00023136"/>
    </source>
</evidence>
<dbReference type="InterPro" id="IPR036852">
    <property type="entry name" value="Peptidase_S8/S53_dom_sf"/>
</dbReference>
<dbReference type="PROSITE" id="PS00138">
    <property type="entry name" value="SUBTILASE_SER"/>
    <property type="match status" value="1"/>
</dbReference>
<keyword evidence="6 11" id="KW-0720">Serine protease</keyword>